<evidence type="ECO:0000313" key="3">
    <source>
        <dbReference type="EMBL" id="ONG57239.1"/>
    </source>
</evidence>
<dbReference type="InterPro" id="IPR004143">
    <property type="entry name" value="BPL_LPL_catalytic"/>
</dbReference>
<gene>
    <name evidence="3" type="ORF">BKE38_04660</name>
</gene>
<dbReference type="GO" id="GO:0005737">
    <property type="term" value="C:cytoplasm"/>
    <property type="evidence" value="ECO:0007669"/>
    <property type="project" value="TreeGrafter"/>
</dbReference>
<dbReference type="OrthoDB" id="9807064at2"/>
<dbReference type="NCBIfam" id="TIGR00121">
    <property type="entry name" value="birA_ligase"/>
    <property type="match status" value="1"/>
</dbReference>
<dbReference type="Gene3D" id="3.30.930.10">
    <property type="entry name" value="Bira Bifunctional Protein, Domain 2"/>
    <property type="match status" value="1"/>
</dbReference>
<protein>
    <submittedName>
        <fullName evidence="3">Biotin--[acetyl-CoA-carboxylase] ligase</fullName>
    </submittedName>
</protein>
<dbReference type="GO" id="GO:0004077">
    <property type="term" value="F:biotin--[biotin carboxyl-carrier protein] ligase activity"/>
    <property type="evidence" value="ECO:0007669"/>
    <property type="project" value="InterPro"/>
</dbReference>
<name>A0A1V2H7E1_9PROT</name>
<dbReference type="Pfam" id="PF03099">
    <property type="entry name" value="BPL_LplA_LipB"/>
    <property type="match status" value="1"/>
</dbReference>
<dbReference type="PROSITE" id="PS51733">
    <property type="entry name" value="BPL_LPL_CATALYTIC"/>
    <property type="match status" value="1"/>
</dbReference>
<evidence type="ECO:0000256" key="1">
    <source>
        <dbReference type="ARBA" id="ARBA00022598"/>
    </source>
</evidence>
<dbReference type="InterPro" id="IPR004408">
    <property type="entry name" value="Biotin_CoA_COase_ligase"/>
</dbReference>
<dbReference type="RefSeq" id="WP_076956218.1">
    <property type="nucleotide sequence ID" value="NZ_MLCO01000029.1"/>
</dbReference>
<dbReference type="SUPFAM" id="SSF55681">
    <property type="entry name" value="Class II aaRS and biotin synthetases"/>
    <property type="match status" value="1"/>
</dbReference>
<dbReference type="InterPro" id="IPR045864">
    <property type="entry name" value="aa-tRNA-synth_II/BPL/LPL"/>
</dbReference>
<dbReference type="PANTHER" id="PTHR12835">
    <property type="entry name" value="BIOTIN PROTEIN LIGASE"/>
    <property type="match status" value="1"/>
</dbReference>
<comment type="caution">
    <text evidence="3">The sequence shown here is derived from an EMBL/GenBank/DDBJ whole genome shotgun (WGS) entry which is preliminary data.</text>
</comment>
<dbReference type="Proteomes" id="UP000188879">
    <property type="component" value="Unassembled WGS sequence"/>
</dbReference>
<accession>A0A1V2H7E1</accession>
<keyword evidence="4" id="KW-1185">Reference proteome</keyword>
<proteinExistence type="predicted"/>
<dbReference type="EMBL" id="MLCO01000029">
    <property type="protein sequence ID" value="ONG57239.1"/>
    <property type="molecule type" value="Genomic_DNA"/>
</dbReference>
<reference evidence="3 4" key="1">
    <citation type="submission" date="2016-10" db="EMBL/GenBank/DDBJ databases">
        <title>Draft Genome sequence of Roseomonas sp. strain M3.</title>
        <authorList>
            <person name="Subhash Y."/>
            <person name="Lee S."/>
        </authorList>
    </citation>
    <scope>NUCLEOTIDE SEQUENCE [LARGE SCALE GENOMIC DNA]</scope>
    <source>
        <strain evidence="3 4">M3</strain>
    </source>
</reference>
<dbReference type="AlphaFoldDB" id="A0A1V2H7E1"/>
<sequence length="241" mass="24651">MTWRLSVHEELPSTQDAVLAGAAAGEADGYAVLALTQSAGRGTQGRPWRSPRGNLCLSVLLRPDGAARELPQWSLLAAVALADAVAGCLPDAGALRLKWPNDLLLGGAKAAGILTQAAPDGAGGIAWLAFGFGVNLAEAPPLPDRPTASLAGQGVSPPTPVDFAWRLLGALDRWRDRLAAEGFAPIRAAWMARGPAAGAPLTVSQAGAPLQGTYAGLAEDGRLLLCSKEGRIAVSSGEIRG</sequence>
<feature type="domain" description="BPL/LPL catalytic" evidence="2">
    <location>
        <begin position="1"/>
        <end position="179"/>
    </location>
</feature>
<keyword evidence="1 3" id="KW-0436">Ligase</keyword>
<organism evidence="3 4">
    <name type="scientific">Teichococcus deserti</name>
    <dbReference type="NCBI Taxonomy" id="1817963"/>
    <lineage>
        <taxon>Bacteria</taxon>
        <taxon>Pseudomonadati</taxon>
        <taxon>Pseudomonadota</taxon>
        <taxon>Alphaproteobacteria</taxon>
        <taxon>Acetobacterales</taxon>
        <taxon>Roseomonadaceae</taxon>
        <taxon>Roseomonas</taxon>
    </lineage>
</organism>
<evidence type="ECO:0000259" key="2">
    <source>
        <dbReference type="PROSITE" id="PS51733"/>
    </source>
</evidence>
<dbReference type="PANTHER" id="PTHR12835:SF5">
    <property type="entry name" value="BIOTIN--PROTEIN LIGASE"/>
    <property type="match status" value="1"/>
</dbReference>
<evidence type="ECO:0000313" key="4">
    <source>
        <dbReference type="Proteomes" id="UP000188879"/>
    </source>
</evidence>